<reference evidence="2 4" key="2">
    <citation type="submission" date="2018-01" db="EMBL/GenBank/DDBJ databases">
        <authorList>
            <person name="Clerissi C."/>
        </authorList>
    </citation>
    <scope>NUCLEOTIDE SEQUENCE</scope>
    <source>
        <strain evidence="2">Cupriavidus oxalaticus LMG 2235</strain>
        <plasmid evidence="4">co2235_mp</plasmid>
    </source>
</reference>
<gene>
    <name evidence="3" type="ORF">CO2235_MP10392</name>
    <name evidence="2" type="ORF">CO2235_U1010040</name>
</gene>
<comment type="caution">
    <text evidence="2">The sequence shown here is derived from an EMBL/GenBank/DDBJ whole genome shotgun (WGS) entry which is preliminary data.</text>
</comment>
<protein>
    <submittedName>
        <fullName evidence="2">Uncharacterized protein</fullName>
    </submittedName>
</protein>
<geneLocation type="plasmid" evidence="4">
    <name>co2235_mp</name>
</geneLocation>
<accession>A0A375GDB7</accession>
<evidence type="ECO:0000313" key="2">
    <source>
        <dbReference type="EMBL" id="SPC05086.1"/>
    </source>
</evidence>
<dbReference type="EMBL" id="OGUS01000004">
    <property type="protein sequence ID" value="SPC05086.1"/>
    <property type="molecule type" value="Genomic_DNA"/>
</dbReference>
<organism evidence="2 4">
    <name type="scientific">Cupriavidus oxalaticus</name>
    <dbReference type="NCBI Taxonomy" id="96344"/>
    <lineage>
        <taxon>Bacteria</taxon>
        <taxon>Pseudomonadati</taxon>
        <taxon>Pseudomonadota</taxon>
        <taxon>Betaproteobacteria</taxon>
        <taxon>Burkholderiales</taxon>
        <taxon>Burkholderiaceae</taxon>
        <taxon>Cupriavidus</taxon>
    </lineage>
</organism>
<reference evidence="4" key="1">
    <citation type="submission" date="2018-01" db="EMBL/GenBank/DDBJ databases">
        <authorList>
            <person name="Gaut B.S."/>
            <person name="Morton B.R."/>
            <person name="Clegg M.T."/>
            <person name="Duvall M.R."/>
        </authorList>
    </citation>
    <scope>NUCLEOTIDE SEQUENCE [LARGE SCALE GENOMIC DNA]</scope>
</reference>
<name>A0A375GDB7_9BURK</name>
<proteinExistence type="predicted"/>
<keyword evidence="1" id="KW-0175">Coiled coil</keyword>
<dbReference type="EMBL" id="OGUS01000132">
    <property type="protein sequence ID" value="SPC18219.1"/>
    <property type="molecule type" value="Genomic_DNA"/>
</dbReference>
<dbReference type="AlphaFoldDB" id="A0A375GDB7"/>
<sequence length="107" mass="12187">MGKRNKSQPNKKRPSAKLSPFAQACEEANFLLEMAFSEGSSSLETVRISRRKKRLDDIRAELDAARARVEAHFAQATMRPDAIRQRIDLSSQQNIEQPFNVMAGKRR</sequence>
<feature type="coiled-coil region" evidence="1">
    <location>
        <begin position="48"/>
        <end position="75"/>
    </location>
</feature>
<evidence type="ECO:0000313" key="4">
    <source>
        <dbReference type="Proteomes" id="UP000256862"/>
    </source>
</evidence>
<evidence type="ECO:0000256" key="1">
    <source>
        <dbReference type="SAM" id="Coils"/>
    </source>
</evidence>
<evidence type="ECO:0000313" key="3">
    <source>
        <dbReference type="EMBL" id="SPC18219.1"/>
    </source>
</evidence>
<dbReference type="Proteomes" id="UP000256862">
    <property type="component" value="Plasmid CO2235_mp"/>
</dbReference>